<gene>
    <name evidence="3" type="ORF">SAMN05216554_0064</name>
</gene>
<evidence type="ECO:0008006" key="5">
    <source>
        <dbReference type="Google" id="ProtNLM"/>
    </source>
</evidence>
<dbReference type="PANTHER" id="PTHR30121">
    <property type="entry name" value="UNCHARACTERIZED PROTEIN YJGR-RELATED"/>
    <property type="match status" value="1"/>
</dbReference>
<feature type="compositionally biased region" description="Polar residues" evidence="1">
    <location>
        <begin position="607"/>
        <end position="626"/>
    </location>
</feature>
<evidence type="ECO:0000313" key="4">
    <source>
        <dbReference type="Proteomes" id="UP000198891"/>
    </source>
</evidence>
<feature type="transmembrane region" description="Helical" evidence="2">
    <location>
        <begin position="20"/>
        <end position="45"/>
    </location>
</feature>
<organism evidence="3 4">
    <name type="scientific">Herbiconiux ginsengi</name>
    <dbReference type="NCBI Taxonomy" id="381665"/>
    <lineage>
        <taxon>Bacteria</taxon>
        <taxon>Bacillati</taxon>
        <taxon>Actinomycetota</taxon>
        <taxon>Actinomycetes</taxon>
        <taxon>Micrococcales</taxon>
        <taxon>Microbacteriaceae</taxon>
        <taxon>Herbiconiux</taxon>
    </lineage>
</organism>
<feature type="transmembrane region" description="Helical" evidence="2">
    <location>
        <begin position="66"/>
        <end position="93"/>
    </location>
</feature>
<evidence type="ECO:0000256" key="2">
    <source>
        <dbReference type="SAM" id="Phobius"/>
    </source>
</evidence>
<feature type="region of interest" description="Disordered" evidence="1">
    <location>
        <begin position="601"/>
        <end position="660"/>
    </location>
</feature>
<dbReference type="InterPro" id="IPR051162">
    <property type="entry name" value="T4SS_component"/>
</dbReference>
<keyword evidence="4" id="KW-1185">Reference proteome</keyword>
<dbReference type="RefSeq" id="WP_092558443.1">
    <property type="nucleotide sequence ID" value="NZ_FNPZ01000010.1"/>
</dbReference>
<sequence length="660" mass="71161">MSNPQQPDQPQSDPGGDALTAVVALAFKVVLALLLLPLLVPLIVVAVSGEIVATKTRFWIVSPWRWVLNTVGVLLVIALLTVEVVLLAGWFSSGQAEAFRNSPDWGDQILPTFLPWAIANLASGVFLIPVAMSAHRRRIARRVRTRRISDVLRQTQIEQARKRAADAAAAKRVGVQLDAETGAIASTSDKALTAPLPGPHGRQGFGFVSRATVKNLAERFYDVRRVRDWTDEEGKLMMLPADAASVRALLIAESGTGKTVLLSDMMLCALMYGWPVVFIDAKGDPADAEKLQTIARSFGRTAEVGGPWNLFTGTADQVTSKLMRLMPPPDGANQYYLNEIRGVLQVVQAGSPLASVDDLRERLTRPENFIDDRVDLGIVLHKIDRDGTTAGERALSSLLVELRPLQQWIGPDGWSYDNPQADIRIVPLSPISDTQARLGDLLLLDLRNYLATRLERRDKTPTLVVVDEFPQLVTGTTDPGDTATSLFETARSAGMGLILAAQSVAGLSRDEISRRRALSSGAALIFGRSKDPEDVVQYAGTIMQMEASGAATGEELKSGRAQHTFLVPPQDVREAADGAFWIIQAGGIAPFRALPTRRIRERHSAASDAQTTQTPDEANGNESTEVASGVTAPEAIEQPDPLSPGNTLPGQAGAQGATPR</sequence>
<keyword evidence="2" id="KW-0812">Transmembrane</keyword>
<dbReference type="STRING" id="381665.SAMN05216554_0064"/>
<dbReference type="PANTHER" id="PTHR30121:SF6">
    <property type="entry name" value="SLR6007 PROTEIN"/>
    <property type="match status" value="1"/>
</dbReference>
<protein>
    <recommendedName>
        <fullName evidence="5">AAA-like domain-containing protein</fullName>
    </recommendedName>
</protein>
<keyword evidence="2" id="KW-1133">Transmembrane helix</keyword>
<dbReference type="OrthoDB" id="4496909at2"/>
<proteinExistence type="predicted"/>
<evidence type="ECO:0000313" key="3">
    <source>
        <dbReference type="EMBL" id="SDZ56637.1"/>
    </source>
</evidence>
<name>A0A1H3U2W5_9MICO</name>
<dbReference type="Gene3D" id="3.40.50.300">
    <property type="entry name" value="P-loop containing nucleotide triphosphate hydrolases"/>
    <property type="match status" value="1"/>
</dbReference>
<dbReference type="AlphaFoldDB" id="A0A1H3U2W5"/>
<dbReference type="EMBL" id="FNPZ01000010">
    <property type="protein sequence ID" value="SDZ56637.1"/>
    <property type="molecule type" value="Genomic_DNA"/>
</dbReference>
<dbReference type="Proteomes" id="UP000198891">
    <property type="component" value="Unassembled WGS sequence"/>
</dbReference>
<reference evidence="3 4" key="1">
    <citation type="submission" date="2016-10" db="EMBL/GenBank/DDBJ databases">
        <authorList>
            <person name="de Groot N.N."/>
        </authorList>
    </citation>
    <scope>NUCLEOTIDE SEQUENCE [LARGE SCALE GENOMIC DNA]</scope>
    <source>
        <strain evidence="3 4">CGMCC 4.3491</strain>
    </source>
</reference>
<accession>A0A1H3U2W5</accession>
<dbReference type="InterPro" id="IPR027417">
    <property type="entry name" value="P-loop_NTPase"/>
</dbReference>
<feature type="transmembrane region" description="Helical" evidence="2">
    <location>
        <begin position="113"/>
        <end position="134"/>
    </location>
</feature>
<dbReference type="SUPFAM" id="SSF52540">
    <property type="entry name" value="P-loop containing nucleoside triphosphate hydrolases"/>
    <property type="match status" value="1"/>
</dbReference>
<evidence type="ECO:0000256" key="1">
    <source>
        <dbReference type="SAM" id="MobiDB-lite"/>
    </source>
</evidence>
<keyword evidence="2" id="KW-0472">Membrane</keyword>